<name>A0A6A4QNV3_LUPAL</name>
<dbReference type="EMBL" id="WOCE01000004">
    <property type="protein sequence ID" value="KAE9615187.1"/>
    <property type="molecule type" value="Genomic_DNA"/>
</dbReference>
<evidence type="ECO:0000313" key="2">
    <source>
        <dbReference type="EMBL" id="KAE9615187.1"/>
    </source>
</evidence>
<evidence type="ECO:0000256" key="1">
    <source>
        <dbReference type="SAM" id="MobiDB-lite"/>
    </source>
</evidence>
<protein>
    <submittedName>
        <fullName evidence="2">Uncharacterized protein</fullName>
    </submittedName>
</protein>
<evidence type="ECO:0000313" key="3">
    <source>
        <dbReference type="Proteomes" id="UP000447434"/>
    </source>
</evidence>
<organism evidence="2 3">
    <name type="scientific">Lupinus albus</name>
    <name type="common">White lupine</name>
    <name type="synonym">Lupinus termis</name>
    <dbReference type="NCBI Taxonomy" id="3870"/>
    <lineage>
        <taxon>Eukaryota</taxon>
        <taxon>Viridiplantae</taxon>
        <taxon>Streptophyta</taxon>
        <taxon>Embryophyta</taxon>
        <taxon>Tracheophyta</taxon>
        <taxon>Spermatophyta</taxon>
        <taxon>Magnoliopsida</taxon>
        <taxon>eudicotyledons</taxon>
        <taxon>Gunneridae</taxon>
        <taxon>Pentapetalae</taxon>
        <taxon>rosids</taxon>
        <taxon>fabids</taxon>
        <taxon>Fabales</taxon>
        <taxon>Fabaceae</taxon>
        <taxon>Papilionoideae</taxon>
        <taxon>50 kb inversion clade</taxon>
        <taxon>genistoids sensu lato</taxon>
        <taxon>core genistoids</taxon>
        <taxon>Genisteae</taxon>
        <taxon>Lupinus</taxon>
    </lineage>
</organism>
<dbReference type="Proteomes" id="UP000447434">
    <property type="component" value="Chromosome 4"/>
</dbReference>
<sequence>MGNNKQENIVTMEEFINSMKHAFGLARNLELELPNMSNQSLHILCLSIDDVMKAFNGAKERLLLMMMSQQDQTITASSFVPMLSTQHHATTSMVTSFMDMFQMQQLSFDHVRVLHENKIIGGVDIQKLRNKGTLKIGEKGERDLERYVRSKSEGNVQGIEASSTPRPRKRYQIF</sequence>
<dbReference type="AlphaFoldDB" id="A0A6A4QNV3"/>
<accession>A0A6A4QNV3</accession>
<gene>
    <name evidence="2" type="ORF">Lalb_Chr04g0252631</name>
</gene>
<feature type="region of interest" description="Disordered" evidence="1">
    <location>
        <begin position="155"/>
        <end position="174"/>
    </location>
</feature>
<proteinExistence type="predicted"/>
<reference evidence="3" key="1">
    <citation type="journal article" date="2020" name="Nat. Commun.">
        <title>Genome sequence of the cluster root forming white lupin.</title>
        <authorList>
            <person name="Hufnagel B."/>
            <person name="Marques A."/>
            <person name="Soriano A."/>
            <person name="Marques L."/>
            <person name="Divol F."/>
            <person name="Doumas P."/>
            <person name="Sallet E."/>
            <person name="Mancinotti D."/>
            <person name="Carrere S."/>
            <person name="Marande W."/>
            <person name="Arribat S."/>
            <person name="Keller J."/>
            <person name="Huneau C."/>
            <person name="Blein T."/>
            <person name="Aime D."/>
            <person name="Laguerre M."/>
            <person name="Taylor J."/>
            <person name="Schubert V."/>
            <person name="Nelson M."/>
            <person name="Geu-Flores F."/>
            <person name="Crespi M."/>
            <person name="Gallardo-Guerrero K."/>
            <person name="Delaux P.-M."/>
            <person name="Salse J."/>
            <person name="Berges H."/>
            <person name="Guyot R."/>
            <person name="Gouzy J."/>
            <person name="Peret B."/>
        </authorList>
    </citation>
    <scope>NUCLEOTIDE SEQUENCE [LARGE SCALE GENOMIC DNA]</scope>
    <source>
        <strain evidence="3">cv. Amiga</strain>
    </source>
</reference>
<dbReference type="OrthoDB" id="684963at2759"/>
<comment type="caution">
    <text evidence="2">The sequence shown here is derived from an EMBL/GenBank/DDBJ whole genome shotgun (WGS) entry which is preliminary data.</text>
</comment>
<keyword evidence="3" id="KW-1185">Reference proteome</keyword>